<dbReference type="OrthoDB" id="1726119at2759"/>
<dbReference type="SMART" id="SM00028">
    <property type="entry name" value="TPR"/>
    <property type="match status" value="2"/>
</dbReference>
<protein>
    <recommendedName>
        <fullName evidence="7">J domain-containing protein</fullName>
    </recommendedName>
</protein>
<dbReference type="PROSITE" id="PS50076">
    <property type="entry name" value="DNAJ_2"/>
    <property type="match status" value="1"/>
</dbReference>
<dbReference type="PANTHER" id="PTHR44140:SF2">
    <property type="entry name" value="LD25575P"/>
    <property type="match status" value="1"/>
</dbReference>
<evidence type="ECO:0000256" key="2">
    <source>
        <dbReference type="ARBA" id="ARBA00022729"/>
    </source>
</evidence>
<accession>A0A2T9ZH81</accession>
<feature type="chain" id="PRO_5015636727" description="J domain-containing protein" evidence="6">
    <location>
        <begin position="29"/>
        <end position="567"/>
    </location>
</feature>
<evidence type="ECO:0000256" key="5">
    <source>
        <dbReference type="SAM" id="MobiDB-lite"/>
    </source>
</evidence>
<dbReference type="GO" id="GO:0051787">
    <property type="term" value="F:misfolded protein binding"/>
    <property type="evidence" value="ECO:0007669"/>
    <property type="project" value="TreeGrafter"/>
</dbReference>
<dbReference type="SUPFAM" id="SSF46565">
    <property type="entry name" value="Chaperone J-domain"/>
    <property type="match status" value="1"/>
</dbReference>
<dbReference type="PANTHER" id="PTHR44140">
    <property type="entry name" value="LD25575P"/>
    <property type="match status" value="1"/>
</dbReference>
<feature type="region of interest" description="Disordered" evidence="5">
    <location>
        <begin position="487"/>
        <end position="513"/>
    </location>
</feature>
<evidence type="ECO:0000256" key="1">
    <source>
        <dbReference type="ARBA" id="ARBA00004240"/>
    </source>
</evidence>
<dbReference type="Pfam" id="PF13181">
    <property type="entry name" value="TPR_8"/>
    <property type="match status" value="1"/>
</dbReference>
<dbReference type="Proteomes" id="UP000245609">
    <property type="component" value="Unassembled WGS sequence"/>
</dbReference>
<evidence type="ECO:0000259" key="7">
    <source>
        <dbReference type="PROSITE" id="PS50076"/>
    </source>
</evidence>
<dbReference type="PRINTS" id="PR00625">
    <property type="entry name" value="JDOMAIN"/>
</dbReference>
<gene>
    <name evidence="8" type="ORF">BB560_001557</name>
</gene>
<proteinExistence type="predicted"/>
<dbReference type="InterPro" id="IPR051727">
    <property type="entry name" value="DnaJ_C3_Co-chaperones"/>
</dbReference>
<name>A0A2T9ZH81_9FUNG</name>
<sequence>MFGLSNSSSEMLFFLLLSTFCFLISTEALSEISNNDSASNSNKKLGANVFFKRATAFLAAGKPSQATLDLRKALESDPSFEPAREKLFEIYISLGDLSSAKKQLENIRKSNPENTNLNKYDQKLQEVSSLSTLVDNYDSSDSRELLSALSQLISLVPRHHEYRLQRAQVYAFLEDYEAAIADLREYLGRMVNKLSSAELSKWFQTLSQLQFFVSGDTVNSIKTIKQCLASDPDNSMCARVFKRMKKDIADYNLVHEKFKSKQYTYCKRTITDDANGGLVNRIQELANSAVLSIFNSTPFRFQNGASKNVKSEPVYELLLIKCKSLINMKQYDLALPVCDASTAIRKTADAMISKAHAIVKKCESSEEQELELDKLPPLFEEIGKLLENSEDVSNTLKSKYQKIKSLHAKLKKLAGRKDYYKILGVKKDASKAEIKKMYRKLAKQYHPDRAYSSAKGKLTPEEAKLQAERKMAELNIAYEILSDDNKRQQFDNGMDPEDPNGGAGPGGYNPFQSQGSPFGFHFDPFSQGHGHQQFVFRSGGFGFNKGNKGQQKGKANGHFGNFEGFFP</sequence>
<dbReference type="GO" id="GO:0005783">
    <property type="term" value="C:endoplasmic reticulum"/>
    <property type="evidence" value="ECO:0007669"/>
    <property type="project" value="UniProtKB-SubCell"/>
</dbReference>
<keyword evidence="9" id="KW-1185">Reference proteome</keyword>
<comment type="subcellular location">
    <subcellularLocation>
        <location evidence="1">Endoplasmic reticulum</location>
    </subcellularLocation>
</comment>
<keyword evidence="3" id="KW-0256">Endoplasmic reticulum</keyword>
<keyword evidence="2 6" id="KW-0732">Signal</keyword>
<dbReference type="GO" id="GO:0034975">
    <property type="term" value="P:protein folding in endoplasmic reticulum"/>
    <property type="evidence" value="ECO:0007669"/>
    <property type="project" value="TreeGrafter"/>
</dbReference>
<dbReference type="STRING" id="133381.A0A2T9ZH81"/>
<dbReference type="SUPFAM" id="SSF48452">
    <property type="entry name" value="TPR-like"/>
    <property type="match status" value="1"/>
</dbReference>
<dbReference type="InterPro" id="IPR001623">
    <property type="entry name" value="DnaJ_domain"/>
</dbReference>
<feature type="signal peptide" evidence="6">
    <location>
        <begin position="1"/>
        <end position="28"/>
    </location>
</feature>
<reference evidence="8 9" key="1">
    <citation type="journal article" date="2018" name="MBio">
        <title>Comparative Genomics Reveals the Core Gene Toolbox for the Fungus-Insect Symbiosis.</title>
        <authorList>
            <person name="Wang Y."/>
            <person name="Stata M."/>
            <person name="Wang W."/>
            <person name="Stajich J.E."/>
            <person name="White M.M."/>
            <person name="Moncalvo J.M."/>
        </authorList>
    </citation>
    <scope>NUCLEOTIDE SEQUENCE [LARGE SCALE GENOMIC DNA]</scope>
    <source>
        <strain evidence="8 9">SC-DP-2</strain>
    </source>
</reference>
<evidence type="ECO:0000256" key="3">
    <source>
        <dbReference type="ARBA" id="ARBA00022824"/>
    </source>
</evidence>
<evidence type="ECO:0000256" key="4">
    <source>
        <dbReference type="PROSITE-ProRule" id="PRU00339"/>
    </source>
</evidence>
<dbReference type="SMART" id="SM00271">
    <property type="entry name" value="DnaJ"/>
    <property type="match status" value="1"/>
</dbReference>
<feature type="region of interest" description="Disordered" evidence="5">
    <location>
        <begin position="547"/>
        <end position="567"/>
    </location>
</feature>
<feature type="repeat" description="TPR" evidence="4">
    <location>
        <begin position="47"/>
        <end position="80"/>
    </location>
</feature>
<organism evidence="8 9">
    <name type="scientific">Smittium megazygosporum</name>
    <dbReference type="NCBI Taxonomy" id="133381"/>
    <lineage>
        <taxon>Eukaryota</taxon>
        <taxon>Fungi</taxon>
        <taxon>Fungi incertae sedis</taxon>
        <taxon>Zoopagomycota</taxon>
        <taxon>Kickxellomycotina</taxon>
        <taxon>Harpellomycetes</taxon>
        <taxon>Harpellales</taxon>
        <taxon>Legeriomycetaceae</taxon>
        <taxon>Smittium</taxon>
    </lineage>
</organism>
<evidence type="ECO:0000256" key="6">
    <source>
        <dbReference type="SAM" id="SignalP"/>
    </source>
</evidence>
<dbReference type="CDD" id="cd06257">
    <property type="entry name" value="DnaJ"/>
    <property type="match status" value="1"/>
</dbReference>
<dbReference type="InterPro" id="IPR036869">
    <property type="entry name" value="J_dom_sf"/>
</dbReference>
<keyword evidence="4" id="KW-0802">TPR repeat</keyword>
<dbReference type="Gene3D" id="1.10.287.110">
    <property type="entry name" value="DnaJ domain"/>
    <property type="match status" value="1"/>
</dbReference>
<dbReference type="Pfam" id="PF00226">
    <property type="entry name" value="DnaJ"/>
    <property type="match status" value="1"/>
</dbReference>
<comment type="caution">
    <text evidence="8">The sequence shown here is derived from an EMBL/GenBank/DDBJ whole genome shotgun (WGS) entry which is preliminary data.</text>
</comment>
<dbReference type="GO" id="GO:0051087">
    <property type="term" value="F:protein-folding chaperone binding"/>
    <property type="evidence" value="ECO:0007669"/>
    <property type="project" value="TreeGrafter"/>
</dbReference>
<dbReference type="Gene3D" id="1.25.40.10">
    <property type="entry name" value="Tetratricopeptide repeat domain"/>
    <property type="match status" value="1"/>
</dbReference>
<dbReference type="EMBL" id="MBFS01000177">
    <property type="protein sequence ID" value="PVV03953.1"/>
    <property type="molecule type" value="Genomic_DNA"/>
</dbReference>
<dbReference type="InterPro" id="IPR011990">
    <property type="entry name" value="TPR-like_helical_dom_sf"/>
</dbReference>
<feature type="domain" description="J" evidence="7">
    <location>
        <begin position="418"/>
        <end position="494"/>
    </location>
</feature>
<dbReference type="PROSITE" id="PS50005">
    <property type="entry name" value="TPR"/>
    <property type="match status" value="1"/>
</dbReference>
<dbReference type="InterPro" id="IPR019734">
    <property type="entry name" value="TPR_rpt"/>
</dbReference>
<dbReference type="Pfam" id="PF14559">
    <property type="entry name" value="TPR_19"/>
    <property type="match status" value="1"/>
</dbReference>
<evidence type="ECO:0000313" key="8">
    <source>
        <dbReference type="EMBL" id="PVV03953.1"/>
    </source>
</evidence>
<dbReference type="AlphaFoldDB" id="A0A2T9ZH81"/>
<evidence type="ECO:0000313" key="9">
    <source>
        <dbReference type="Proteomes" id="UP000245609"/>
    </source>
</evidence>